<accession>A0A1X7AQW7</accession>
<evidence type="ECO:0000313" key="8">
    <source>
        <dbReference type="Proteomes" id="UP000196573"/>
    </source>
</evidence>
<evidence type="ECO:0000313" key="7">
    <source>
        <dbReference type="EMBL" id="SMA50532.1"/>
    </source>
</evidence>
<keyword evidence="3" id="KW-0949">S-adenosyl-L-methionine</keyword>
<evidence type="ECO:0000256" key="2">
    <source>
        <dbReference type="ARBA" id="ARBA00022679"/>
    </source>
</evidence>
<keyword evidence="8" id="KW-1185">Reference proteome</keyword>
<feature type="domain" description="DTW" evidence="6">
    <location>
        <begin position="11"/>
        <end position="207"/>
    </location>
</feature>
<reference evidence="7 8" key="1">
    <citation type="submission" date="2017-03" db="EMBL/GenBank/DDBJ databases">
        <authorList>
            <person name="Afonso C.L."/>
            <person name="Miller P.J."/>
            <person name="Scott M.A."/>
            <person name="Spackman E."/>
            <person name="Goraichik I."/>
            <person name="Dimitrov K.M."/>
            <person name="Suarez D.L."/>
            <person name="Swayne D.E."/>
        </authorList>
    </citation>
    <scope>NUCLEOTIDE SEQUENCE [LARGE SCALE GENOMIC DNA]</scope>
    <source>
        <strain evidence="7">SB41UT1</strain>
    </source>
</reference>
<keyword evidence="4" id="KW-0819">tRNA processing</keyword>
<dbReference type="AlphaFoldDB" id="A0A1X7AQW7"/>
<dbReference type="InterPro" id="IPR005636">
    <property type="entry name" value="DTW"/>
</dbReference>
<dbReference type="SMART" id="SM01144">
    <property type="entry name" value="DTW"/>
    <property type="match status" value="1"/>
</dbReference>
<dbReference type="OrthoDB" id="268835at2"/>
<evidence type="ECO:0000256" key="1">
    <source>
        <dbReference type="ARBA" id="ARBA00012386"/>
    </source>
</evidence>
<dbReference type="InterPro" id="IPR039262">
    <property type="entry name" value="DTWD2/TAPT"/>
</dbReference>
<evidence type="ECO:0000256" key="4">
    <source>
        <dbReference type="ARBA" id="ARBA00022694"/>
    </source>
</evidence>
<name>A0A1X7AQW7_9GAMM</name>
<dbReference type="Pfam" id="PF03942">
    <property type="entry name" value="DTW"/>
    <property type="match status" value="1"/>
</dbReference>
<dbReference type="GO" id="GO:0016432">
    <property type="term" value="F:tRNA-uridine aminocarboxypropyltransferase activity"/>
    <property type="evidence" value="ECO:0007669"/>
    <property type="project" value="UniProtKB-EC"/>
</dbReference>
<evidence type="ECO:0000256" key="3">
    <source>
        <dbReference type="ARBA" id="ARBA00022691"/>
    </source>
</evidence>
<protein>
    <recommendedName>
        <fullName evidence="1">tRNA-uridine aminocarboxypropyltransferase</fullName>
        <ecNumber evidence="1">2.5.1.25</ecNumber>
    </recommendedName>
</protein>
<evidence type="ECO:0000256" key="5">
    <source>
        <dbReference type="ARBA" id="ARBA00034489"/>
    </source>
</evidence>
<dbReference type="EMBL" id="FWPT01000013">
    <property type="protein sequence ID" value="SMA50532.1"/>
    <property type="molecule type" value="Genomic_DNA"/>
</dbReference>
<sequence>MFAPVTVASSKRALCSRCHRPVSACYCSGLDTCAAPFRIVILRPGKEKKHALNTGGIVDLAVSNCEILEGEDFSSNEALLKLLELYQGRCWLLYPGEQVDEPDVLSVRRAEQSPDSNEQLLIVLDATWKKSRKMLYLFPRLAELPRISLSEPMASRYRLRKVPGQGFLSTVEAVVAVLEQAGHSQNACRQMLQAFESMIEHQIASMGAEVWQKNYQDRLPQEQEG</sequence>
<dbReference type="PANTHER" id="PTHR21392">
    <property type="entry name" value="TRNA-URIDINE AMINOCARBOXYPROPYLTRANSFERASE 2"/>
    <property type="match status" value="1"/>
</dbReference>
<evidence type="ECO:0000259" key="6">
    <source>
        <dbReference type="SMART" id="SM01144"/>
    </source>
</evidence>
<gene>
    <name evidence="7" type="ORF">EHSB41UT_04343</name>
</gene>
<dbReference type="GO" id="GO:0008033">
    <property type="term" value="P:tRNA processing"/>
    <property type="evidence" value="ECO:0007669"/>
    <property type="project" value="UniProtKB-KW"/>
</dbReference>
<dbReference type="PANTHER" id="PTHR21392:SF0">
    <property type="entry name" value="TRNA-URIDINE AMINOCARBOXYPROPYLTRANSFERASE 2"/>
    <property type="match status" value="1"/>
</dbReference>
<organism evidence="7 8">
    <name type="scientific">Parendozoicomonas haliclonae</name>
    <dbReference type="NCBI Taxonomy" id="1960125"/>
    <lineage>
        <taxon>Bacteria</taxon>
        <taxon>Pseudomonadati</taxon>
        <taxon>Pseudomonadota</taxon>
        <taxon>Gammaproteobacteria</taxon>
        <taxon>Oceanospirillales</taxon>
        <taxon>Endozoicomonadaceae</taxon>
        <taxon>Parendozoicomonas</taxon>
    </lineage>
</organism>
<dbReference type="Proteomes" id="UP000196573">
    <property type="component" value="Unassembled WGS sequence"/>
</dbReference>
<proteinExistence type="inferred from homology"/>
<keyword evidence="2" id="KW-0808">Transferase</keyword>
<dbReference type="EC" id="2.5.1.25" evidence="1"/>
<comment type="similarity">
    <text evidence="5">Belongs to the TDD superfamily. DTWD2 family.</text>
</comment>